<dbReference type="Proteomes" id="UP000657918">
    <property type="component" value="Unassembled WGS sequence"/>
</dbReference>
<organism evidence="1 2">
    <name type="scientific">Salix dunnii</name>
    <dbReference type="NCBI Taxonomy" id="1413687"/>
    <lineage>
        <taxon>Eukaryota</taxon>
        <taxon>Viridiplantae</taxon>
        <taxon>Streptophyta</taxon>
        <taxon>Embryophyta</taxon>
        <taxon>Tracheophyta</taxon>
        <taxon>Spermatophyta</taxon>
        <taxon>Magnoliopsida</taxon>
        <taxon>eudicotyledons</taxon>
        <taxon>Gunneridae</taxon>
        <taxon>Pentapetalae</taxon>
        <taxon>rosids</taxon>
        <taxon>fabids</taxon>
        <taxon>Malpighiales</taxon>
        <taxon>Salicaceae</taxon>
        <taxon>Saliceae</taxon>
        <taxon>Salix</taxon>
    </lineage>
</organism>
<accession>A0A835MCU4</accession>
<evidence type="ECO:0000313" key="2">
    <source>
        <dbReference type="Proteomes" id="UP000657918"/>
    </source>
</evidence>
<proteinExistence type="predicted"/>
<name>A0A835MCU4_9ROSI</name>
<reference evidence="1 2" key="1">
    <citation type="submission" date="2020-10" db="EMBL/GenBank/DDBJ databases">
        <title>Plant Genome Project.</title>
        <authorList>
            <person name="Zhang R.-G."/>
        </authorList>
    </citation>
    <scope>NUCLEOTIDE SEQUENCE [LARGE SCALE GENOMIC DNA]</scope>
    <source>
        <strain evidence="1">FAFU-HL-1</strain>
        <tissue evidence="1">Leaf</tissue>
    </source>
</reference>
<comment type="caution">
    <text evidence="1">The sequence shown here is derived from an EMBL/GenBank/DDBJ whole genome shotgun (WGS) entry which is preliminary data.</text>
</comment>
<evidence type="ECO:0000313" key="1">
    <source>
        <dbReference type="EMBL" id="KAF9661717.1"/>
    </source>
</evidence>
<protein>
    <submittedName>
        <fullName evidence="1">Uncharacterized protein</fullName>
    </submittedName>
</protein>
<dbReference type="AlphaFoldDB" id="A0A835MCU4"/>
<dbReference type="EMBL" id="JADGMS010000019">
    <property type="protein sequence ID" value="KAF9661717.1"/>
    <property type="molecule type" value="Genomic_DNA"/>
</dbReference>
<sequence length="102" mass="11154">MGQEGVNWSVLNNETQAEMLLVFWLRCSQGRGGSHREMTGQLPCLPTTCGRSKSKCWNSLAIALARVPVPPPTSTSEFNPSKTPLHSFIITLETIRASLAIV</sequence>
<gene>
    <name evidence="1" type="ORF">SADUNF_Sadunf19G0097700</name>
</gene>
<keyword evidence="2" id="KW-1185">Reference proteome</keyword>